<feature type="transmembrane region" description="Helical" evidence="6">
    <location>
        <begin position="157"/>
        <end position="176"/>
    </location>
</feature>
<dbReference type="AlphaFoldDB" id="A0AA38G1V5"/>
<dbReference type="EMBL" id="JAHRHJ020000005">
    <property type="protein sequence ID" value="KAH9314442.1"/>
    <property type="molecule type" value="Genomic_DNA"/>
</dbReference>
<comment type="caution">
    <text evidence="7">The sequence shown here is derived from an EMBL/GenBank/DDBJ whole genome shotgun (WGS) entry which is preliminary data.</text>
</comment>
<proteinExistence type="inferred from homology"/>
<feature type="transmembrane region" description="Helical" evidence="6">
    <location>
        <begin position="360"/>
        <end position="382"/>
    </location>
</feature>
<feature type="transmembrane region" description="Helical" evidence="6">
    <location>
        <begin position="93"/>
        <end position="109"/>
    </location>
</feature>
<dbReference type="NCBIfam" id="NF037981">
    <property type="entry name" value="NCS2_1"/>
    <property type="match status" value="1"/>
</dbReference>
<evidence type="ECO:0000256" key="4">
    <source>
        <dbReference type="ARBA" id="ARBA00022989"/>
    </source>
</evidence>
<gene>
    <name evidence="7" type="ORF">KI387_023069</name>
</gene>
<dbReference type="InterPro" id="IPR006043">
    <property type="entry name" value="NCS2"/>
</dbReference>
<name>A0AA38G1V5_TAXCH</name>
<feature type="transmembrane region" description="Helical" evidence="6">
    <location>
        <begin position="34"/>
        <end position="57"/>
    </location>
</feature>
<evidence type="ECO:0000313" key="7">
    <source>
        <dbReference type="EMBL" id="KAH9314442.1"/>
    </source>
</evidence>
<comment type="subcellular location">
    <subcellularLocation>
        <location evidence="1">Membrane</location>
        <topology evidence="1">Multi-pass membrane protein</topology>
    </subcellularLocation>
</comment>
<organism evidence="7 8">
    <name type="scientific">Taxus chinensis</name>
    <name type="common">Chinese yew</name>
    <name type="synonym">Taxus wallichiana var. chinensis</name>
    <dbReference type="NCBI Taxonomy" id="29808"/>
    <lineage>
        <taxon>Eukaryota</taxon>
        <taxon>Viridiplantae</taxon>
        <taxon>Streptophyta</taxon>
        <taxon>Embryophyta</taxon>
        <taxon>Tracheophyta</taxon>
        <taxon>Spermatophyta</taxon>
        <taxon>Pinopsida</taxon>
        <taxon>Pinidae</taxon>
        <taxon>Conifers II</taxon>
        <taxon>Cupressales</taxon>
        <taxon>Taxaceae</taxon>
        <taxon>Taxus</taxon>
    </lineage>
</organism>
<evidence type="ECO:0000256" key="2">
    <source>
        <dbReference type="ARBA" id="ARBA00008821"/>
    </source>
</evidence>
<dbReference type="OMA" id="VRIWMDA"/>
<keyword evidence="5 6" id="KW-0472">Membrane</keyword>
<sequence length="475" mass="51490">MAVPKLEDISHPPTEQLQGLDYCIDSNPPWSEAIILAFQHYILMLGTTVMIPTFLVPLMGGSNYDKARVIQTLLFVAGLNTLLQSLFGTRLPTVVGGSFSFVIPILSIITDPSLQIIDEPHQRFEHTMRAIQGALIAASSLQIILGYSQLWGICSRFFSPLGMVPVISLVGFGLFGRGFPQVAQCVEIGLPTLFGFIAFALYLKHMRIKDQQVFERFGLLFCVALFWAYAHLLTASGAYKHSSSLAKIHCRTDQSHLLSATPWVKFPYPLQWGAPTFNAGHAFGMMAPVLVSMIESTGTYLAASRLASATPPPAYVLSRGIGWQGIGILLDGLFGTGTGSTVSVENVGLLGVTRVGSRRVVQISAGFMIFFSILGKFGALFASIPFPIFAALYCVLFGIVAAVGLSFLQFTNMNSLRNLFITGISIFLGLSISQYFNEFAIAQEAKLPASQQGQVAASIKVPHPFHGPVHTSATW</sequence>
<feature type="transmembrane region" description="Helical" evidence="6">
    <location>
        <begin position="419"/>
        <end position="436"/>
    </location>
</feature>
<feature type="transmembrane region" description="Helical" evidence="6">
    <location>
        <begin position="388"/>
        <end position="407"/>
    </location>
</feature>
<dbReference type="Proteomes" id="UP000824469">
    <property type="component" value="Unassembled WGS sequence"/>
</dbReference>
<keyword evidence="8" id="KW-1185">Reference proteome</keyword>
<evidence type="ECO:0000256" key="3">
    <source>
        <dbReference type="ARBA" id="ARBA00022692"/>
    </source>
</evidence>
<dbReference type="Pfam" id="PF00860">
    <property type="entry name" value="Xan_ur_permease"/>
    <property type="match status" value="1"/>
</dbReference>
<protein>
    <recommendedName>
        <fullName evidence="9">Nucleobase-ascorbate transporter 2</fullName>
    </recommendedName>
</protein>
<reference evidence="7 8" key="1">
    <citation type="journal article" date="2021" name="Nat. Plants">
        <title>The Taxus genome provides insights into paclitaxel biosynthesis.</title>
        <authorList>
            <person name="Xiong X."/>
            <person name="Gou J."/>
            <person name="Liao Q."/>
            <person name="Li Y."/>
            <person name="Zhou Q."/>
            <person name="Bi G."/>
            <person name="Li C."/>
            <person name="Du R."/>
            <person name="Wang X."/>
            <person name="Sun T."/>
            <person name="Guo L."/>
            <person name="Liang H."/>
            <person name="Lu P."/>
            <person name="Wu Y."/>
            <person name="Zhang Z."/>
            <person name="Ro D.K."/>
            <person name="Shang Y."/>
            <person name="Huang S."/>
            <person name="Yan J."/>
        </authorList>
    </citation>
    <scope>NUCLEOTIDE SEQUENCE [LARGE SCALE GENOMIC DNA]</scope>
    <source>
        <strain evidence="7">Ta-2019</strain>
    </source>
</reference>
<dbReference type="GO" id="GO:0016020">
    <property type="term" value="C:membrane"/>
    <property type="evidence" value="ECO:0007669"/>
    <property type="project" value="UniProtKB-SubCell"/>
</dbReference>
<feature type="non-terminal residue" evidence="7">
    <location>
        <position position="1"/>
    </location>
</feature>
<feature type="transmembrane region" description="Helical" evidence="6">
    <location>
        <begin position="188"/>
        <end position="205"/>
    </location>
</feature>
<keyword evidence="4 6" id="KW-1133">Transmembrane helix</keyword>
<keyword evidence="3 6" id="KW-0812">Transmembrane</keyword>
<accession>A0AA38G1V5</accession>
<evidence type="ECO:0000256" key="1">
    <source>
        <dbReference type="ARBA" id="ARBA00004141"/>
    </source>
</evidence>
<evidence type="ECO:0000256" key="5">
    <source>
        <dbReference type="ARBA" id="ARBA00023136"/>
    </source>
</evidence>
<evidence type="ECO:0000313" key="8">
    <source>
        <dbReference type="Proteomes" id="UP000824469"/>
    </source>
</evidence>
<feature type="transmembrane region" description="Helical" evidence="6">
    <location>
        <begin position="130"/>
        <end position="151"/>
    </location>
</feature>
<evidence type="ECO:0008006" key="9">
    <source>
        <dbReference type="Google" id="ProtNLM"/>
    </source>
</evidence>
<comment type="similarity">
    <text evidence="2">Belongs to the nucleobase:cation symporter-2 (NCS2) (TC 2.A.40) family.</text>
</comment>
<dbReference type="PANTHER" id="PTHR11119">
    <property type="entry name" value="XANTHINE-URACIL / VITAMIN C PERMEASE FAMILY MEMBER"/>
    <property type="match status" value="1"/>
</dbReference>
<evidence type="ECO:0000256" key="6">
    <source>
        <dbReference type="SAM" id="Phobius"/>
    </source>
</evidence>
<dbReference type="GO" id="GO:0022857">
    <property type="term" value="F:transmembrane transporter activity"/>
    <property type="evidence" value="ECO:0007669"/>
    <property type="project" value="InterPro"/>
</dbReference>
<feature type="transmembrane region" description="Helical" evidence="6">
    <location>
        <begin position="217"/>
        <end position="239"/>
    </location>
</feature>